<accession>A0A323UTH4</accession>
<name>A0A323UTH4_9RHOO</name>
<sequence>MKQKLARLRALADRRSAQLAVVSPVALFAGAAHAELPASVTTALGDGLTDVGVVGAAVFLIVIAIAVWKYLKRAP</sequence>
<dbReference type="EMBL" id="QKOE01000019">
    <property type="protein sequence ID" value="PZA14970.1"/>
    <property type="molecule type" value="Genomic_DNA"/>
</dbReference>
<evidence type="ECO:0000313" key="4">
    <source>
        <dbReference type="Proteomes" id="UP000248259"/>
    </source>
</evidence>
<dbReference type="AlphaFoldDB" id="A0A323UTH4"/>
<proteinExistence type="predicted"/>
<feature type="chain" id="PRO_5016278361" description="Methyltransferase" evidence="2">
    <location>
        <begin position="35"/>
        <end position="75"/>
    </location>
</feature>
<evidence type="ECO:0000256" key="2">
    <source>
        <dbReference type="SAM" id="SignalP"/>
    </source>
</evidence>
<gene>
    <name evidence="3" type="ORF">DNK49_19200</name>
</gene>
<keyword evidence="2" id="KW-0732">Signal</keyword>
<evidence type="ECO:0000256" key="1">
    <source>
        <dbReference type="SAM" id="Phobius"/>
    </source>
</evidence>
<keyword evidence="1" id="KW-0812">Transmembrane</keyword>
<evidence type="ECO:0008006" key="5">
    <source>
        <dbReference type="Google" id="ProtNLM"/>
    </source>
</evidence>
<keyword evidence="4" id="KW-1185">Reference proteome</keyword>
<dbReference type="InterPro" id="IPR008020">
    <property type="entry name" value="G8P"/>
</dbReference>
<keyword evidence="1" id="KW-0472">Membrane</keyword>
<organism evidence="3 4">
    <name type="scientific">Parazoarcus communis SWub3 = DSM 12120</name>
    <dbReference type="NCBI Taxonomy" id="1121029"/>
    <lineage>
        <taxon>Bacteria</taxon>
        <taxon>Pseudomonadati</taxon>
        <taxon>Pseudomonadota</taxon>
        <taxon>Betaproteobacteria</taxon>
        <taxon>Rhodocyclales</taxon>
        <taxon>Zoogloeaceae</taxon>
        <taxon>Parazoarcus</taxon>
    </lineage>
</organism>
<feature type="signal peptide" evidence="2">
    <location>
        <begin position="1"/>
        <end position="34"/>
    </location>
</feature>
<dbReference type="Proteomes" id="UP000248259">
    <property type="component" value="Unassembled WGS sequence"/>
</dbReference>
<comment type="caution">
    <text evidence="3">The sequence shown here is derived from an EMBL/GenBank/DDBJ whole genome shotgun (WGS) entry which is preliminary data.</text>
</comment>
<dbReference type="RefSeq" id="WP_110528464.1">
    <property type="nucleotide sequence ID" value="NZ_QKOE01000019.1"/>
</dbReference>
<dbReference type="Pfam" id="PF05356">
    <property type="entry name" value="Phage_Coat_B"/>
    <property type="match status" value="1"/>
</dbReference>
<protein>
    <recommendedName>
        <fullName evidence="5">Methyltransferase</fullName>
    </recommendedName>
</protein>
<reference evidence="3 4" key="1">
    <citation type="submission" date="2018-06" db="EMBL/GenBank/DDBJ databases">
        <title>Azoarcus communis strain SWub3 genome.</title>
        <authorList>
            <person name="Zorraquino Salvo V."/>
            <person name="Toubiana D."/>
            <person name="Blumwald E."/>
        </authorList>
    </citation>
    <scope>NUCLEOTIDE SEQUENCE [LARGE SCALE GENOMIC DNA]</scope>
    <source>
        <strain evidence="3 4">SWub3</strain>
    </source>
</reference>
<keyword evidence="1" id="KW-1133">Transmembrane helix</keyword>
<evidence type="ECO:0000313" key="3">
    <source>
        <dbReference type="EMBL" id="PZA14970.1"/>
    </source>
</evidence>
<feature type="transmembrane region" description="Helical" evidence="1">
    <location>
        <begin position="50"/>
        <end position="71"/>
    </location>
</feature>